<keyword evidence="4" id="KW-1185">Reference proteome</keyword>
<dbReference type="GO" id="GO:0052757">
    <property type="term" value="F:chondroitin hydrolase activity"/>
    <property type="evidence" value="ECO:0007669"/>
    <property type="project" value="TreeGrafter"/>
</dbReference>
<dbReference type="InterPro" id="IPR052369">
    <property type="entry name" value="UG_Glycosaminoglycan_Hydrolase"/>
</dbReference>
<gene>
    <name evidence="3" type="ORF">GRF29_44g1647977</name>
</gene>
<evidence type="ECO:0000256" key="2">
    <source>
        <dbReference type="ARBA" id="ARBA00038358"/>
    </source>
</evidence>
<accession>A0AAN6M2M8</accession>
<reference evidence="3 4" key="1">
    <citation type="submission" date="2021-02" db="EMBL/GenBank/DDBJ databases">
        <title>Genome assembly of Pseudopithomyces chartarum.</title>
        <authorList>
            <person name="Jauregui R."/>
            <person name="Singh J."/>
            <person name="Voisey C."/>
        </authorList>
    </citation>
    <scope>NUCLEOTIDE SEQUENCE [LARGE SCALE GENOMIC DNA]</scope>
    <source>
        <strain evidence="3 4">AGR01</strain>
    </source>
</reference>
<dbReference type="PANTHER" id="PTHR36845">
    <property type="entry name" value="HYDROLASE, PUTATIVE (AFU_ORTHOLOGUE AFUA_7G05090)-RELATED"/>
    <property type="match status" value="1"/>
</dbReference>
<dbReference type="PANTHER" id="PTHR36845:SF1">
    <property type="entry name" value="HYDROLASE, PUTATIVE (AFU_ORTHOLOGUE AFUA_7G05090)-RELATED"/>
    <property type="match status" value="1"/>
</dbReference>
<keyword evidence="1" id="KW-0378">Hydrolase</keyword>
<proteinExistence type="inferred from homology"/>
<dbReference type="FunFam" id="1.50.10.10:FF:000048">
    <property type="entry name" value="Unsaturated chondroitin disaccharide hydrolase"/>
    <property type="match status" value="1"/>
</dbReference>
<comment type="similarity">
    <text evidence="2">Belongs to the glycosyl hydrolase 88 family.</text>
</comment>
<dbReference type="AlphaFoldDB" id="A0AAN6M2M8"/>
<dbReference type="Gene3D" id="1.50.10.10">
    <property type="match status" value="1"/>
</dbReference>
<dbReference type="SUPFAM" id="SSF48208">
    <property type="entry name" value="Six-hairpin glycosidases"/>
    <property type="match status" value="1"/>
</dbReference>
<protein>
    <submittedName>
        <fullName evidence="3">Uncharacterized protein</fullName>
    </submittedName>
</protein>
<name>A0AAN6M2M8_9PLEO</name>
<organism evidence="3 4">
    <name type="scientific">Pseudopithomyces chartarum</name>
    <dbReference type="NCBI Taxonomy" id="1892770"/>
    <lineage>
        <taxon>Eukaryota</taxon>
        <taxon>Fungi</taxon>
        <taxon>Dikarya</taxon>
        <taxon>Ascomycota</taxon>
        <taxon>Pezizomycotina</taxon>
        <taxon>Dothideomycetes</taxon>
        <taxon>Pleosporomycetidae</taxon>
        <taxon>Pleosporales</taxon>
        <taxon>Massarineae</taxon>
        <taxon>Didymosphaeriaceae</taxon>
        <taxon>Pseudopithomyces</taxon>
    </lineage>
</organism>
<dbReference type="InterPro" id="IPR008928">
    <property type="entry name" value="6-hairpin_glycosidase_sf"/>
</dbReference>
<evidence type="ECO:0000313" key="3">
    <source>
        <dbReference type="EMBL" id="KAK3210104.1"/>
    </source>
</evidence>
<comment type="caution">
    <text evidence="3">The sequence shown here is derived from an EMBL/GenBank/DDBJ whole genome shotgun (WGS) entry which is preliminary data.</text>
</comment>
<evidence type="ECO:0000313" key="4">
    <source>
        <dbReference type="Proteomes" id="UP001280581"/>
    </source>
</evidence>
<dbReference type="InterPro" id="IPR012341">
    <property type="entry name" value="6hp_glycosidase-like_sf"/>
</dbReference>
<dbReference type="Proteomes" id="UP001280581">
    <property type="component" value="Unassembled WGS sequence"/>
</dbReference>
<sequence length="467" mass="53136">MGEAPVQLRYPMKNLKAKGIDLGEIYSENVLAKIVQVAQKGLKQQTPLAAYPHTVAQTGPEAGRYEYRESDFWTCGFFPGCIYTLIERSIRYPRAIDVPLHPPSQLKDQLLQLGRHWSVAINQMSGRTDTHDMGFIVQPALQKDYELTGNIESLESVVKAAYALASRWDDRVKAIRSWDVAINDRYSITDMEENFLVIIDSMCNLDLLYWVGHMQQDERLIKIATQHADTIIHEILRPDYSSYHLVNFSPRNGKPQAKMTNQGHTDASTWSRGQAWSIMGFAQTYTWTKDIRFLHTAIECAKYFLRRCEEGTGKWNHALVPKWDFDAPQENETDPLRDVSAGVIAANGLVIIHEALQGLPRGEAEELLGSDIDFLQLALNMVGDTLDMALDRNFAFVKSHEDLNAANRDHIESVALDIKESDFEAILRHSTANHNEHAHKPYWDHGLVYADYYLLEFGNKLLRAGYV</sequence>
<dbReference type="GO" id="GO:0000272">
    <property type="term" value="P:polysaccharide catabolic process"/>
    <property type="evidence" value="ECO:0007669"/>
    <property type="project" value="TreeGrafter"/>
</dbReference>
<evidence type="ECO:0000256" key="1">
    <source>
        <dbReference type="ARBA" id="ARBA00022801"/>
    </source>
</evidence>
<dbReference type="EMBL" id="WVTA01000005">
    <property type="protein sequence ID" value="KAK3210104.1"/>
    <property type="molecule type" value="Genomic_DNA"/>
</dbReference>